<accession>A0A927HCB7</accession>
<proteinExistence type="predicted"/>
<dbReference type="InterPro" id="IPR018821">
    <property type="entry name" value="DUF294_put_nucleoTrafse_sb-bd"/>
</dbReference>
<dbReference type="RefSeq" id="WP_190997808.1">
    <property type="nucleotide sequence ID" value="NZ_JACXSI010000015.1"/>
</dbReference>
<name>A0A927HCB7_9BACI</name>
<dbReference type="EMBL" id="JACXSI010000015">
    <property type="protein sequence ID" value="MBD3108263.1"/>
    <property type="molecule type" value="Genomic_DNA"/>
</dbReference>
<evidence type="ECO:0000259" key="1">
    <source>
        <dbReference type="Pfam" id="PF03445"/>
    </source>
</evidence>
<feature type="domain" description="DUF294" evidence="2">
    <location>
        <begin position="180"/>
        <end position="315"/>
    </location>
</feature>
<dbReference type="AlphaFoldDB" id="A0A927HCB7"/>
<comment type="caution">
    <text evidence="3">The sequence shown here is derived from an EMBL/GenBank/DDBJ whole genome shotgun (WGS) entry which is preliminary data.</text>
</comment>
<keyword evidence="4" id="KW-1185">Reference proteome</keyword>
<dbReference type="Pfam" id="PF10335">
    <property type="entry name" value="DUF294_C"/>
    <property type="match status" value="1"/>
</dbReference>
<sequence>MSTLETYEAIKEWKEQNIHQCLSDTISLNSFHDAVMVNVFEIAVARLGMEKPPCLYCWFIAGSGGRHEQGVISDQDHGIIYQVASNENKEYFLKLGTEISYGLSIVGYPYCKGNIMSSNPLWCKSLDEWKRQLFNWMDEGSWESIRNLQIFFDSRCLHGEVQFVQELKQFIFDYQEKNPYLLKRLMENVLHIKKAISPLGQILVNTTGEHSGSIDLKYSAFIPYVNAIRILSIKEQIAETSTEQRLNKLSAMPNYQKVLETAPANFKRLLEYRLSLVLVKEYEDTHYLHVNDLSREQKKEIKRILKDGENLHSFVINLIKKGVKYGI</sequence>
<evidence type="ECO:0000313" key="4">
    <source>
        <dbReference type="Proteomes" id="UP000602076"/>
    </source>
</evidence>
<dbReference type="GO" id="GO:0008773">
    <property type="term" value="F:[protein-PII] uridylyltransferase activity"/>
    <property type="evidence" value="ECO:0007669"/>
    <property type="project" value="InterPro"/>
</dbReference>
<dbReference type="InterPro" id="IPR005105">
    <property type="entry name" value="GlnD_Uridyltrans_N"/>
</dbReference>
<dbReference type="Proteomes" id="UP000602076">
    <property type="component" value="Unassembled WGS sequence"/>
</dbReference>
<dbReference type="CDD" id="cd05401">
    <property type="entry name" value="NT_GlnE_GlnD_like"/>
    <property type="match status" value="1"/>
</dbReference>
<reference evidence="3" key="1">
    <citation type="submission" date="2020-09" db="EMBL/GenBank/DDBJ databases">
        <title>Bacillus faecalis sp. nov., a moderately halophilic bacterium isolated from cow faeces.</title>
        <authorList>
            <person name="Jiang L."/>
            <person name="Lee J."/>
        </authorList>
    </citation>
    <scope>NUCLEOTIDE SEQUENCE</scope>
    <source>
        <strain evidence="3">AGMB 02131</strain>
    </source>
</reference>
<dbReference type="Pfam" id="PF03445">
    <property type="entry name" value="DUF294"/>
    <property type="match status" value="1"/>
</dbReference>
<evidence type="ECO:0000259" key="2">
    <source>
        <dbReference type="Pfam" id="PF10335"/>
    </source>
</evidence>
<gene>
    <name evidence="3" type="ORF">IEO70_07770</name>
</gene>
<evidence type="ECO:0000313" key="3">
    <source>
        <dbReference type="EMBL" id="MBD3108263.1"/>
    </source>
</evidence>
<organism evidence="3 4">
    <name type="scientific">Peribacillus faecalis</name>
    <dbReference type="NCBI Taxonomy" id="2772559"/>
    <lineage>
        <taxon>Bacteria</taxon>
        <taxon>Bacillati</taxon>
        <taxon>Bacillota</taxon>
        <taxon>Bacilli</taxon>
        <taxon>Bacillales</taxon>
        <taxon>Bacillaceae</taxon>
        <taxon>Peribacillus</taxon>
    </lineage>
</organism>
<protein>
    <recommendedName>
        <fullName evidence="5">CBS domain-containing protein</fullName>
    </recommendedName>
</protein>
<evidence type="ECO:0008006" key="5">
    <source>
        <dbReference type="Google" id="ProtNLM"/>
    </source>
</evidence>
<feature type="domain" description="Protein-PII uridylyltransferase N-terminal" evidence="1">
    <location>
        <begin position="29"/>
        <end position="140"/>
    </location>
</feature>